<reference evidence="1" key="1">
    <citation type="submission" date="2022-06" db="EMBL/GenBank/DDBJ databases">
        <title>The First Complete Genome of the Simian Malaria Parasite Plasmodium brasilianum.</title>
        <authorList>
            <person name="Bajic M."/>
            <person name="Ravishankar S."/>
        </authorList>
    </citation>
    <scope>NUCLEOTIDE SEQUENCE</scope>
    <source>
        <strain evidence="1">Bolivian I</strain>
    </source>
</reference>
<comment type="caution">
    <text evidence="1">The sequence shown here is derived from an EMBL/GenBank/DDBJ whole genome shotgun (WGS) entry which is preliminary data.</text>
</comment>
<proteinExistence type="predicted"/>
<organism evidence="1 2">
    <name type="scientific">Plasmodium brasilianum</name>
    <dbReference type="NCBI Taxonomy" id="5824"/>
    <lineage>
        <taxon>Eukaryota</taxon>
        <taxon>Sar</taxon>
        <taxon>Alveolata</taxon>
        <taxon>Apicomplexa</taxon>
        <taxon>Aconoidasida</taxon>
        <taxon>Haemosporida</taxon>
        <taxon>Plasmodiidae</taxon>
        <taxon>Plasmodium</taxon>
        <taxon>Plasmodium (Plasmodium)</taxon>
    </lineage>
</organism>
<keyword evidence="2" id="KW-1185">Reference proteome</keyword>
<name>A0ACB9Y7X9_PLABR</name>
<sequence length="1805" mass="210571">MKMKIKMNNINMYSPLYTSYENINIYNQNKKFNEEDCGTSTANISCDSKGRILIKDIENDKKNTANKNEVFNKSEIKNRSKYERQNVFLNNEIKEESPIIRNVCKGRNVINDSNVPTKKYLNAINAISYNNYLRLKNTNHLNSTQYCVKKECSKNSNNNNNDKNNSYYYNNNNYRNHNNYNTENVKEKLLLNGCNNNKGSSYIVNGLNKNYANNFSSYNIQDANGNRNIFPDNDNNNNNNNMFNHYSRIPLDNYNNNFKNYRNSSYDNIYSYNNNSNSNSYHFNANTPSIGFYSNDNIKLKKHLPYPNGSPNVSFITPNNTQKYGTLHLLKSVQNKEEGFTKNIIKFFNRKKETNKNMMNSFSSYEYLPNIENEIRNTSINKSIVSSNSYGKKINSYNPSNTKSDGNNTLNKIYNFIFPQNIKKAQNKIKERNETNKYIFKKDSNRSIHKNSAIYRTDSNIKLGKRFDISNNCNYLHLNNVIRNSSGSCCNKPMNHSNVYHKSYKDYMNQNQVRGNATFNVKQSSANMPFCKYVSPAKNNNIQNTAVSSKNLFFNDKHKYHEKVITNVYQFTGGASHKQCNLKNNSKMENSIKVENKITYNDKSNNKGVHDLNGQNIKLDSASQKKNVQNVHVPAMSENKGINLNKGCNTKYNGLIEHDHTNNTSNKDNFNDENALKNQKKLKDMRESEKIDNEYLNTMNNPTPKQNTFQCDSNLHKKQLTYKNSINILNDSDKNNIKQNVYNYSTIIQNNFINNSEKMSKILLNTKSDNSVQNRNEANLAFINVNKYINNIFKTNNNSEDSNKEDIFINNYEKIDIHNDNSNNNIDKELNTNGNIQNRNNIYKPHLRSVSVYHSNVPEVRTDDILINDAKRLHVLEKEHGVLNSPTNIYLHSSVNGMNENTKSLMKHCTLNKFLYEKKQKLKSHIEPLEQKYGTHELLYANKECDSTIINKCTNNNPIIKLITKNNMKDVHTEYKDSMLKLNSLCNISKYEGVNEGVNEGVEEQMKEGMLYNNKTSNNGKSFSFGNLLKNELKNNPYNMDNLNINQNGYMQSVISVADKDNLLNVKRNFQDIPVCNNNENNVFLNNINENIILNNNFMNNSKFQNGNIISGNKEIDKIRKNKIENKKDMCINSYNNDKKEERLQKVHYDVDEILLLKSQVSKELNTCLKCLNNLTKNKELFEQLKKYKRKLAEKEDLEHMGDIEDIEDVSEKSYSDKAESYYTMKNSYISSMQCNENKTADILYNKDDNTIPTENFFSKNTSNIVHMIHQADVDGCKNIIYPSEYNNDYCNDSRNTNMVQKDYVYFEENVKAHRKKKDSVHFNLYDNKNMYHTGTNTNYGKNKKENEHKINMQGKCSSNEAESPYIGKKKALVVTLIYNGLLEGCKNDTIHMCDHLMGTFKFNELTLLNDCNLCYRNFVTRKANKRNIINNLYDFITKSNNGDILFFYFCGYSIKIIDSKFSENHNFALLPQDYSKNKYIYSNEIYNIIKKLEGGKQLCIVFDTTYTSYFVPTSTSITYNKNINTTEISKSNYLQPTNKKYKYSLRTFGKVRDRHVEPVYLENVKRPSIHELYKPEEGSKRVKNTLVPSIFFFSPDTRDRNDFEFLIKNNVRGLLTYCVGKAIELLKKDFSYHDLFVVASKLLVNIKKEYKIKYIKFKLSFLNEHSPDDIKFLSHESLFLNKKMKLEEPLWKPSLRLNNLNEYMKDIYNFKEKNIQKNFVKRCLLIFIKDIKFYTSMKIDLSVEYFVSCFIKTKNINILYVRRNNTKMQKIVRDKIFFLEYVILNLSDVKNIIGIIDLSIKCVS</sequence>
<evidence type="ECO:0000313" key="2">
    <source>
        <dbReference type="Proteomes" id="UP001056978"/>
    </source>
</evidence>
<dbReference type="EMBL" id="CM043780">
    <property type="protein sequence ID" value="KAI4836888.1"/>
    <property type="molecule type" value="Genomic_DNA"/>
</dbReference>
<dbReference type="Proteomes" id="UP001056978">
    <property type="component" value="Chromosome 12"/>
</dbReference>
<evidence type="ECO:0000313" key="1">
    <source>
        <dbReference type="EMBL" id="KAI4836888.1"/>
    </source>
</evidence>
<accession>A0ACB9Y7X9</accession>
<gene>
    <name evidence="1" type="ORF">MKS88_004695</name>
</gene>
<protein>
    <submittedName>
        <fullName evidence="1">Uncharacterized protein</fullName>
    </submittedName>
</protein>